<dbReference type="PRINTS" id="PR00980">
    <property type="entry name" value="TRNASYNTHALA"/>
</dbReference>
<dbReference type="Pfam" id="PF01411">
    <property type="entry name" value="tRNA-synt_2c"/>
    <property type="match status" value="1"/>
</dbReference>
<evidence type="ECO:0000256" key="6">
    <source>
        <dbReference type="ARBA" id="ARBA00022833"/>
    </source>
</evidence>
<feature type="binding site" evidence="11">
    <location>
        <position position="676"/>
    </location>
    <ligand>
        <name>Zn(2+)</name>
        <dbReference type="ChEBI" id="CHEBI:29105"/>
    </ligand>
</feature>
<evidence type="ECO:0000256" key="10">
    <source>
        <dbReference type="ARBA" id="ARBA00023146"/>
    </source>
</evidence>
<keyword evidence="5 11" id="KW-0547">Nucleotide-binding</keyword>
<keyword evidence="7 11" id="KW-0067">ATP-binding</keyword>
<evidence type="ECO:0000256" key="8">
    <source>
        <dbReference type="ARBA" id="ARBA00022884"/>
    </source>
</evidence>
<dbReference type="NCBIfam" id="TIGR00344">
    <property type="entry name" value="alaS"/>
    <property type="match status" value="1"/>
</dbReference>
<dbReference type="FunFam" id="3.30.930.10:FF:000004">
    <property type="entry name" value="Alanine--tRNA ligase"/>
    <property type="match status" value="1"/>
</dbReference>
<keyword evidence="3 11" id="KW-0436">Ligase</keyword>
<evidence type="ECO:0000313" key="14">
    <source>
        <dbReference type="EMBL" id="TZG28044.1"/>
    </source>
</evidence>
<proteinExistence type="inferred from homology"/>
<dbReference type="FunFam" id="3.30.980.10:FF:000004">
    <property type="entry name" value="Alanine--tRNA ligase, cytoplasmic"/>
    <property type="match status" value="1"/>
</dbReference>
<dbReference type="InterPro" id="IPR023033">
    <property type="entry name" value="Ala_tRNA_ligase_euk/bac"/>
</dbReference>
<dbReference type="InterPro" id="IPR050058">
    <property type="entry name" value="Ala-tRNA_ligase"/>
</dbReference>
<comment type="domain">
    <text evidence="11">Consists of three domains; the N-terminal catalytic domain, the editing domain and the C-terminal C-Ala domain. The editing domain removes incorrectly charged amino acids, while the C-Ala domain, along with tRNA(Ala), serves as a bridge to cooperatively bring together the editing and aminoacylation centers thus stimulating deacylation of misacylated tRNAs.</text>
</comment>
<dbReference type="InterPro" id="IPR003156">
    <property type="entry name" value="DHHA1_dom"/>
</dbReference>
<dbReference type="Pfam" id="PF07973">
    <property type="entry name" value="tRNA_SAD"/>
    <property type="match status" value="1"/>
</dbReference>
<gene>
    <name evidence="11 14" type="primary">alaS</name>
    <name evidence="14" type="ORF">FYJ91_10985</name>
</gene>
<keyword evidence="11" id="KW-0963">Cytoplasm</keyword>
<dbReference type="InterPro" id="IPR045864">
    <property type="entry name" value="aa-tRNA-synth_II/BPL/LPL"/>
</dbReference>
<comment type="function">
    <text evidence="11">Catalyzes the attachment of alanine to tRNA(Ala) in a two-step reaction: alanine is first activated by ATP to form Ala-AMP and then transferred to the acceptor end of tRNA(Ala). Also edits incorrectly charged Ser-tRNA(Ala) and Gly-tRNA(Ala) via its editing domain.</text>
</comment>
<reference evidence="14 15" key="1">
    <citation type="submission" date="2019-08" db="EMBL/GenBank/DDBJ databases">
        <authorList>
            <person name="Wang G."/>
            <person name="Xu Z."/>
        </authorList>
    </citation>
    <scope>NUCLEOTIDE SEQUENCE [LARGE SCALE GENOMIC DNA]</scope>
    <source>
        <strain evidence="14 15">ZX</strain>
    </source>
</reference>
<dbReference type="InterPro" id="IPR018164">
    <property type="entry name" value="Ala-tRNA-synth_IIc_N"/>
</dbReference>
<comment type="similarity">
    <text evidence="1 11">Belongs to the class-II aminoacyl-tRNA synthetase family.</text>
</comment>
<keyword evidence="6 11" id="KW-0862">Zinc</keyword>
<feature type="domain" description="Alanyl-transfer RNA synthetases family profile" evidence="13">
    <location>
        <begin position="2"/>
        <end position="715"/>
    </location>
</feature>
<dbReference type="SUPFAM" id="SSF101353">
    <property type="entry name" value="Putative anticodon-binding domain of alanyl-tRNA synthetase (AlaRS)"/>
    <property type="match status" value="1"/>
</dbReference>
<keyword evidence="10 11" id="KW-0030">Aminoacyl-tRNA synthetase</keyword>
<comment type="cofactor">
    <cofactor evidence="11">
        <name>Zn(2+)</name>
        <dbReference type="ChEBI" id="CHEBI:29105"/>
    </cofactor>
    <text evidence="11">Binds 1 zinc ion per subunit.</text>
</comment>
<dbReference type="EC" id="6.1.1.7" evidence="11"/>
<dbReference type="InterPro" id="IPR009000">
    <property type="entry name" value="Transl_B-barrel_sf"/>
</dbReference>
<dbReference type="InterPro" id="IPR018165">
    <property type="entry name" value="Ala-tRNA-synth_IIc_core"/>
</dbReference>
<keyword evidence="9 11" id="KW-0648">Protein biosynthesis</keyword>
<evidence type="ECO:0000256" key="4">
    <source>
        <dbReference type="ARBA" id="ARBA00022723"/>
    </source>
</evidence>
<dbReference type="InterPro" id="IPR018163">
    <property type="entry name" value="Thr/Ala-tRNA-synth_IIc_edit"/>
</dbReference>
<evidence type="ECO:0000256" key="2">
    <source>
        <dbReference type="ARBA" id="ARBA00022555"/>
    </source>
</evidence>
<dbReference type="GO" id="GO:0002161">
    <property type="term" value="F:aminoacyl-tRNA deacylase activity"/>
    <property type="evidence" value="ECO:0007669"/>
    <property type="project" value="TreeGrafter"/>
</dbReference>
<keyword evidence="4 11" id="KW-0479">Metal-binding</keyword>
<dbReference type="SMART" id="SM00863">
    <property type="entry name" value="tRNA_SAD"/>
    <property type="match status" value="1"/>
</dbReference>
<comment type="subcellular location">
    <subcellularLocation>
        <location evidence="11">Cytoplasm</location>
    </subcellularLocation>
</comment>
<dbReference type="RefSeq" id="WP_149522254.1">
    <property type="nucleotide sequence ID" value="NZ_VTOU01000002.1"/>
</dbReference>
<evidence type="ECO:0000256" key="5">
    <source>
        <dbReference type="ARBA" id="ARBA00022741"/>
    </source>
</evidence>
<dbReference type="GO" id="GO:0005524">
    <property type="term" value="F:ATP binding"/>
    <property type="evidence" value="ECO:0007669"/>
    <property type="project" value="UniProtKB-UniRule"/>
</dbReference>
<evidence type="ECO:0000256" key="9">
    <source>
        <dbReference type="ARBA" id="ARBA00022917"/>
    </source>
</evidence>
<dbReference type="FunFam" id="3.10.310.40:FF:000001">
    <property type="entry name" value="Alanine--tRNA ligase"/>
    <property type="match status" value="1"/>
</dbReference>
<dbReference type="Pfam" id="PF02272">
    <property type="entry name" value="DHHA1"/>
    <property type="match status" value="1"/>
</dbReference>
<evidence type="ECO:0000256" key="12">
    <source>
        <dbReference type="SAM" id="MobiDB-lite"/>
    </source>
</evidence>
<feature type="binding site" evidence="11">
    <location>
        <position position="565"/>
    </location>
    <ligand>
        <name>Zn(2+)</name>
        <dbReference type="ChEBI" id="CHEBI:29105"/>
    </ligand>
</feature>
<keyword evidence="2 11" id="KW-0820">tRNA-binding</keyword>
<comment type="caution">
    <text evidence="14">The sequence shown here is derived from an EMBL/GenBank/DDBJ whole genome shotgun (WGS) entry which is preliminary data.</text>
</comment>
<evidence type="ECO:0000256" key="11">
    <source>
        <dbReference type="HAMAP-Rule" id="MF_00036"/>
    </source>
</evidence>
<evidence type="ECO:0000256" key="3">
    <source>
        <dbReference type="ARBA" id="ARBA00022598"/>
    </source>
</evidence>
<comment type="catalytic activity">
    <reaction evidence="11">
        <text>tRNA(Ala) + L-alanine + ATP = L-alanyl-tRNA(Ala) + AMP + diphosphate</text>
        <dbReference type="Rhea" id="RHEA:12540"/>
        <dbReference type="Rhea" id="RHEA-COMP:9657"/>
        <dbReference type="Rhea" id="RHEA-COMP:9923"/>
        <dbReference type="ChEBI" id="CHEBI:30616"/>
        <dbReference type="ChEBI" id="CHEBI:33019"/>
        <dbReference type="ChEBI" id="CHEBI:57972"/>
        <dbReference type="ChEBI" id="CHEBI:78442"/>
        <dbReference type="ChEBI" id="CHEBI:78497"/>
        <dbReference type="ChEBI" id="CHEBI:456215"/>
        <dbReference type="EC" id="6.1.1.7"/>
    </reaction>
</comment>
<evidence type="ECO:0000256" key="7">
    <source>
        <dbReference type="ARBA" id="ARBA00022840"/>
    </source>
</evidence>
<dbReference type="GO" id="GO:0045892">
    <property type="term" value="P:negative regulation of DNA-templated transcription"/>
    <property type="evidence" value="ECO:0007669"/>
    <property type="project" value="TreeGrafter"/>
</dbReference>
<sequence length="885" mass="94468">MTSTNDIRRSFLDYFAGAGHAVVPSAPLVPHNDPTLMFVNAGMVPFKNVFTGLETRPYTTATSSQKCVRAGGKHNDLDNVGYTARHHTFFEMLGNFSFGDYFKEQAITHAWTLLTKVWGLNPDRLTATVYHTDDEAFDLWKKIAGLPESRIIRIPTKDNFWAMGDNGPCGPCSEIFYDHGDHIPGGPPGSPDEDGDRFIEIWNNVFMQYEQVDNEIVGELPKKSIDTGMGLERIAAVLQGVHDNYDTDTFKALIAASGELTKTVTTGDNQASHRVIADHLRSAGFLVADGVLPANEGRGYVLRRIMRRAMRHAHLLGAAEPLMHRLVPSLVAEMGAAYPELVRAQPLIEETLKLEEVRFRQTLANGLRLLDEATGSMAKGDTLPGATAFKLYDTFGFPYDLTEDALRAQGLGVDRAGFDAAMAEQKAAARAAWKGSGEKASSEVWFDIAEEHGGTEFTGYVSEVGEGQLLAIVKDGARVDSAGPGDEVSLVTNQTPFYGESGGQMGDAGVVTGDDGLLIEVADTAKPLGRIHAMQGVVKAGTLKVGAALHLVVDKDRRTRIRANHSATHLLHAALRHRLGGHVTQKGSMVSADRLRFDFSHPKPMTPEDIAAVEAEVNLHIRENEEVMTRLMTPDDAIAAGAMALFGEKYGDEVRVLSMGRADENNYSVELCGGTHVSALGDIALFKIVSESAVSSGVRRIEALTGEAARLWLTQRDERLKEAAAALKTAPDDVPARIAALVEERRKLERELAEAKKALALGGGAAKAEAAGPEDIAGVKFLAQVVDGLDPKGLRGLVDEAKQQLGSGVSVIVATNEGRASVAAGVTADLTSRVSAVDLVKAAVAALGGQGGGGRPDMAQGGGPDGDKAEDAVAAVRDVLAKVPA</sequence>
<dbReference type="SUPFAM" id="SSF50447">
    <property type="entry name" value="Translation proteins"/>
    <property type="match status" value="1"/>
</dbReference>
<dbReference type="PROSITE" id="PS50860">
    <property type="entry name" value="AA_TRNA_LIGASE_II_ALA"/>
    <property type="match status" value="1"/>
</dbReference>
<dbReference type="Gene3D" id="3.30.930.10">
    <property type="entry name" value="Bira Bifunctional Protein, Domain 2"/>
    <property type="match status" value="1"/>
</dbReference>
<dbReference type="GO" id="GO:0004813">
    <property type="term" value="F:alanine-tRNA ligase activity"/>
    <property type="evidence" value="ECO:0007669"/>
    <property type="project" value="UniProtKB-UniRule"/>
</dbReference>
<keyword evidence="15" id="KW-1185">Reference proteome</keyword>
<evidence type="ECO:0000256" key="1">
    <source>
        <dbReference type="ARBA" id="ARBA00008226"/>
    </source>
</evidence>
<dbReference type="EMBL" id="VTOU01000002">
    <property type="protein sequence ID" value="TZG28044.1"/>
    <property type="molecule type" value="Genomic_DNA"/>
</dbReference>
<dbReference type="PANTHER" id="PTHR11777">
    <property type="entry name" value="ALANYL-TRNA SYNTHETASE"/>
    <property type="match status" value="1"/>
</dbReference>
<keyword evidence="8 11" id="KW-0694">RNA-binding</keyword>
<dbReference type="Gene3D" id="3.30.980.10">
    <property type="entry name" value="Threonyl-trna Synthetase, Chain A, domain 2"/>
    <property type="match status" value="1"/>
</dbReference>
<dbReference type="FunFam" id="3.30.54.20:FF:000001">
    <property type="entry name" value="Alanine--tRNA ligase"/>
    <property type="match status" value="1"/>
</dbReference>
<name>A0A5D9C8C8_9SPHN</name>
<feature type="region of interest" description="Disordered" evidence="12">
    <location>
        <begin position="849"/>
        <end position="871"/>
    </location>
</feature>
<dbReference type="SUPFAM" id="SSF55681">
    <property type="entry name" value="Class II aaRS and biotin synthetases"/>
    <property type="match status" value="1"/>
</dbReference>
<dbReference type="InterPro" id="IPR018162">
    <property type="entry name" value="Ala-tRNA-ligase_IIc_anticod-bd"/>
</dbReference>
<dbReference type="InterPro" id="IPR012947">
    <property type="entry name" value="tRNA_SAD"/>
</dbReference>
<protein>
    <recommendedName>
        <fullName evidence="11">Alanine--tRNA ligase</fullName>
        <ecNumber evidence="11">6.1.1.7</ecNumber>
    </recommendedName>
    <alternativeName>
        <fullName evidence="11">Alanyl-tRNA synthetase</fullName>
        <shortName evidence="11">AlaRS</shortName>
    </alternativeName>
</protein>
<evidence type="ECO:0000313" key="15">
    <source>
        <dbReference type="Proteomes" id="UP000322077"/>
    </source>
</evidence>
<dbReference type="Proteomes" id="UP000322077">
    <property type="component" value="Unassembled WGS sequence"/>
</dbReference>
<feature type="binding site" evidence="11">
    <location>
        <position position="672"/>
    </location>
    <ligand>
        <name>Zn(2+)</name>
        <dbReference type="ChEBI" id="CHEBI:29105"/>
    </ligand>
</feature>
<dbReference type="Gene3D" id="3.10.310.40">
    <property type="match status" value="1"/>
</dbReference>
<dbReference type="PANTHER" id="PTHR11777:SF9">
    <property type="entry name" value="ALANINE--TRNA LIGASE, CYTOPLASMIC"/>
    <property type="match status" value="1"/>
</dbReference>
<dbReference type="HAMAP" id="MF_00036_B">
    <property type="entry name" value="Ala_tRNA_synth_B"/>
    <property type="match status" value="1"/>
</dbReference>
<dbReference type="InterPro" id="IPR002318">
    <property type="entry name" value="Ala-tRNA-lgiase_IIc"/>
</dbReference>
<feature type="compositionally biased region" description="Gly residues" evidence="12">
    <location>
        <begin position="849"/>
        <end position="864"/>
    </location>
</feature>
<dbReference type="GO" id="GO:0000049">
    <property type="term" value="F:tRNA binding"/>
    <property type="evidence" value="ECO:0007669"/>
    <property type="project" value="UniProtKB-KW"/>
</dbReference>
<dbReference type="CDD" id="cd00673">
    <property type="entry name" value="AlaRS_core"/>
    <property type="match status" value="1"/>
</dbReference>
<dbReference type="Gene3D" id="3.30.54.20">
    <property type="match status" value="1"/>
</dbReference>
<evidence type="ECO:0000259" key="13">
    <source>
        <dbReference type="PROSITE" id="PS50860"/>
    </source>
</evidence>
<dbReference type="Gene3D" id="2.40.30.130">
    <property type="match status" value="1"/>
</dbReference>
<dbReference type="Gene3D" id="6.10.250.550">
    <property type="match status" value="1"/>
</dbReference>
<dbReference type="AlphaFoldDB" id="A0A5D9C8C8"/>
<feature type="binding site" evidence="11">
    <location>
        <position position="569"/>
    </location>
    <ligand>
        <name>Zn(2+)</name>
        <dbReference type="ChEBI" id="CHEBI:29105"/>
    </ligand>
</feature>
<dbReference type="SUPFAM" id="SSF55186">
    <property type="entry name" value="ThrRS/AlaRS common domain"/>
    <property type="match status" value="1"/>
</dbReference>
<accession>A0A5D9C8C8</accession>
<organism evidence="14 15">
    <name type="scientific">Sphingomonas montanisoli</name>
    <dbReference type="NCBI Taxonomy" id="2606412"/>
    <lineage>
        <taxon>Bacteria</taxon>
        <taxon>Pseudomonadati</taxon>
        <taxon>Pseudomonadota</taxon>
        <taxon>Alphaproteobacteria</taxon>
        <taxon>Sphingomonadales</taxon>
        <taxon>Sphingomonadaceae</taxon>
        <taxon>Sphingomonas</taxon>
    </lineage>
</organism>
<dbReference type="GO" id="GO:0005829">
    <property type="term" value="C:cytosol"/>
    <property type="evidence" value="ECO:0007669"/>
    <property type="project" value="TreeGrafter"/>
</dbReference>
<dbReference type="GO" id="GO:0008270">
    <property type="term" value="F:zinc ion binding"/>
    <property type="evidence" value="ECO:0007669"/>
    <property type="project" value="UniProtKB-UniRule"/>
</dbReference>
<dbReference type="GO" id="GO:0006419">
    <property type="term" value="P:alanyl-tRNA aminoacylation"/>
    <property type="evidence" value="ECO:0007669"/>
    <property type="project" value="UniProtKB-UniRule"/>
</dbReference>